<dbReference type="OrthoDB" id="924592at2"/>
<comment type="similarity">
    <text evidence="1">Belongs to the LDH2/MDH2 oxidoreductase family.</text>
</comment>
<feature type="region of interest" description="Disordered" evidence="3">
    <location>
        <begin position="342"/>
        <end position="370"/>
    </location>
</feature>
<keyword evidence="2" id="KW-0560">Oxidoreductase</keyword>
<evidence type="ECO:0000256" key="1">
    <source>
        <dbReference type="ARBA" id="ARBA00006056"/>
    </source>
</evidence>
<dbReference type="Gene3D" id="1.10.1530.10">
    <property type="match status" value="1"/>
</dbReference>
<dbReference type="PANTHER" id="PTHR11091:SF0">
    <property type="entry name" value="MALATE DEHYDROGENASE"/>
    <property type="match status" value="1"/>
</dbReference>
<proteinExistence type="inferred from homology"/>
<name>A0A0J7YWQ7_STRVR</name>
<dbReference type="Gene3D" id="3.30.1370.60">
    <property type="entry name" value="Hypothetical oxidoreductase yiak, domain 2"/>
    <property type="match status" value="1"/>
</dbReference>
<dbReference type="EMBL" id="LFNT01000088">
    <property type="protein sequence ID" value="KMS67912.1"/>
    <property type="molecule type" value="Genomic_DNA"/>
</dbReference>
<evidence type="ECO:0000313" key="5">
    <source>
        <dbReference type="Proteomes" id="UP000037432"/>
    </source>
</evidence>
<protein>
    <submittedName>
        <fullName evidence="4">Lactate dehydrogenase</fullName>
    </submittedName>
</protein>
<dbReference type="InterPro" id="IPR036111">
    <property type="entry name" value="Mal/L-sulfo/L-lacto_DH-like_sf"/>
</dbReference>
<dbReference type="GO" id="GO:0016491">
    <property type="term" value="F:oxidoreductase activity"/>
    <property type="evidence" value="ECO:0007669"/>
    <property type="project" value="UniProtKB-KW"/>
</dbReference>
<comment type="caution">
    <text evidence="4">The sequence shown here is derived from an EMBL/GenBank/DDBJ whole genome shotgun (WGS) entry which is preliminary data.</text>
</comment>
<reference evidence="4 5" key="1">
    <citation type="submission" date="2015-06" db="EMBL/GenBank/DDBJ databases">
        <authorList>
            <person name="Ju K.-S."/>
            <person name="Doroghazi J.R."/>
            <person name="Metcalf W.W."/>
        </authorList>
    </citation>
    <scope>NUCLEOTIDE SEQUENCE [LARGE SCALE GENOMIC DNA]</scope>
    <source>
        <strain evidence="4 5">NRRL 3414</strain>
    </source>
</reference>
<dbReference type="InterPro" id="IPR003767">
    <property type="entry name" value="Malate/L-lactate_DH-like"/>
</dbReference>
<evidence type="ECO:0000256" key="3">
    <source>
        <dbReference type="SAM" id="MobiDB-lite"/>
    </source>
</evidence>
<accession>A0A0J7YWQ7</accession>
<dbReference type="PATRIC" id="fig|1938.3.peg.9612"/>
<evidence type="ECO:0000313" key="4">
    <source>
        <dbReference type="EMBL" id="KMS67912.1"/>
    </source>
</evidence>
<dbReference type="InterPro" id="IPR043144">
    <property type="entry name" value="Mal/L-sulf/L-lact_DH-like_ah"/>
</dbReference>
<dbReference type="SUPFAM" id="SSF89733">
    <property type="entry name" value="L-sulfolactate dehydrogenase-like"/>
    <property type="match status" value="1"/>
</dbReference>
<sequence>MPHTVGAADLLGFAAAIAEAHGVPPADARLLADTLVTAELWGHASHGMLRLPWYLDRLASGATTAVTDPHVVTDNGAVVVVDGRDGLGQVLTDRAVALGVERARFHGISAVAVRNSGHFGTAAYFTRRAAEQGCVALLATNASPAMPPWGGKEKRVGTNPWSIAAPGGRYGTVVMDIANTAVARGKIYHAKERGEPIPEGWAADAAGVPTTDPRRAIEGLILPMAGHKGYAISFMFDVLAGVLTGSAFGSAVVGPYRSTGRSGVGHLLMCVDIAAMADPAEFEQRMEALIEETKSTPTAPGADEIFVPGEPEIRTAERLRTEGVTLADDTWAALARIADATAVPLPPPSLPRSCPHDRPDRVPPGQPRLP</sequence>
<dbReference type="InterPro" id="IPR043143">
    <property type="entry name" value="Mal/L-sulf/L-lact_DH-like_NADP"/>
</dbReference>
<dbReference type="PANTHER" id="PTHR11091">
    <property type="entry name" value="OXIDOREDUCTASE-RELATED"/>
    <property type="match status" value="1"/>
</dbReference>
<gene>
    <name evidence="4" type="ORF">ACM01_40990</name>
</gene>
<organism evidence="4 5">
    <name type="scientific">Streptomyces viridochromogenes</name>
    <dbReference type="NCBI Taxonomy" id="1938"/>
    <lineage>
        <taxon>Bacteria</taxon>
        <taxon>Bacillati</taxon>
        <taxon>Actinomycetota</taxon>
        <taxon>Actinomycetes</taxon>
        <taxon>Kitasatosporales</taxon>
        <taxon>Streptomycetaceae</taxon>
        <taxon>Streptomyces</taxon>
    </lineage>
</organism>
<dbReference type="RefSeq" id="WP_048586570.1">
    <property type="nucleotide sequence ID" value="NZ_LFNT01000088.1"/>
</dbReference>
<evidence type="ECO:0000256" key="2">
    <source>
        <dbReference type="ARBA" id="ARBA00023002"/>
    </source>
</evidence>
<dbReference type="AlphaFoldDB" id="A0A0J7YWQ7"/>
<dbReference type="Proteomes" id="UP000037432">
    <property type="component" value="Unassembled WGS sequence"/>
</dbReference>
<dbReference type="Pfam" id="PF02615">
    <property type="entry name" value="Ldh_2"/>
    <property type="match status" value="1"/>
</dbReference>